<sequence>MMKPAFTNLFCSLSLALLMLIINEAQPVNAMHGHGMMGMGPPHMMHGMHGMHGFPMHGMHPPHGMMHGPPPAMAAGGGEAGGEAAAAAEKRDISPTSFDQAKMVKRSLVQSTTKLVKRHFGPPGMPGMPPFHMGGGPPHMPMMPPHMGPPPGMGGGGGGGGGGEEAPAEKRDLEPSFSKRQIRCSA</sequence>
<evidence type="ECO:0000256" key="2">
    <source>
        <dbReference type="SAM" id="SignalP"/>
    </source>
</evidence>
<evidence type="ECO:0000256" key="1">
    <source>
        <dbReference type="SAM" id="MobiDB-lite"/>
    </source>
</evidence>
<dbReference type="RefSeq" id="XP_025357426.1">
    <property type="nucleotide sequence ID" value="XM_025498153.1"/>
</dbReference>
<evidence type="ECO:0000313" key="4">
    <source>
        <dbReference type="Proteomes" id="UP000245771"/>
    </source>
</evidence>
<reference evidence="3 4" key="1">
    <citation type="journal article" date="2018" name="Mol. Biol. Evol.">
        <title>Broad Genomic Sampling Reveals a Smut Pathogenic Ancestry of the Fungal Clade Ustilaginomycotina.</title>
        <authorList>
            <person name="Kijpornyongpan T."/>
            <person name="Mondo S.J."/>
            <person name="Barry K."/>
            <person name="Sandor L."/>
            <person name="Lee J."/>
            <person name="Lipzen A."/>
            <person name="Pangilinan J."/>
            <person name="LaButti K."/>
            <person name="Hainaut M."/>
            <person name="Henrissat B."/>
            <person name="Grigoriev I.V."/>
            <person name="Spatafora J.W."/>
            <person name="Aime M.C."/>
        </authorList>
    </citation>
    <scope>NUCLEOTIDE SEQUENCE [LARGE SCALE GENOMIC DNA]</scope>
    <source>
        <strain evidence="3 4">MCA 3882</strain>
    </source>
</reference>
<keyword evidence="2" id="KW-0732">Signal</keyword>
<gene>
    <name evidence="3" type="ORF">FA14DRAFT_159313</name>
</gene>
<name>A0A316VIN9_9BASI</name>
<protein>
    <submittedName>
        <fullName evidence="3">Uncharacterized protein</fullName>
    </submittedName>
</protein>
<dbReference type="Proteomes" id="UP000245771">
    <property type="component" value="Unassembled WGS sequence"/>
</dbReference>
<feature type="compositionally biased region" description="Gly residues" evidence="1">
    <location>
        <begin position="153"/>
        <end position="164"/>
    </location>
</feature>
<feature type="signal peptide" evidence="2">
    <location>
        <begin position="1"/>
        <end position="25"/>
    </location>
</feature>
<accession>A0A316VIN9</accession>
<feature type="region of interest" description="Disordered" evidence="1">
    <location>
        <begin position="145"/>
        <end position="186"/>
    </location>
</feature>
<keyword evidence="4" id="KW-1185">Reference proteome</keyword>
<dbReference type="GeneID" id="37019934"/>
<proteinExistence type="predicted"/>
<feature type="chain" id="PRO_5016318157" evidence="2">
    <location>
        <begin position="26"/>
        <end position="186"/>
    </location>
</feature>
<organism evidence="3 4">
    <name type="scientific">Meira miltonrushii</name>
    <dbReference type="NCBI Taxonomy" id="1280837"/>
    <lineage>
        <taxon>Eukaryota</taxon>
        <taxon>Fungi</taxon>
        <taxon>Dikarya</taxon>
        <taxon>Basidiomycota</taxon>
        <taxon>Ustilaginomycotina</taxon>
        <taxon>Exobasidiomycetes</taxon>
        <taxon>Exobasidiales</taxon>
        <taxon>Brachybasidiaceae</taxon>
        <taxon>Meira</taxon>
    </lineage>
</organism>
<dbReference type="EMBL" id="KZ819602">
    <property type="protein sequence ID" value="PWN37124.1"/>
    <property type="molecule type" value="Genomic_DNA"/>
</dbReference>
<dbReference type="InParanoid" id="A0A316VIN9"/>
<feature type="region of interest" description="Disordered" evidence="1">
    <location>
        <begin position="60"/>
        <end position="83"/>
    </location>
</feature>
<dbReference type="AlphaFoldDB" id="A0A316VIN9"/>
<evidence type="ECO:0000313" key="3">
    <source>
        <dbReference type="EMBL" id="PWN37124.1"/>
    </source>
</evidence>